<feature type="non-terminal residue" evidence="1">
    <location>
        <position position="115"/>
    </location>
</feature>
<sequence length="115" mass="13469">MVSTFIVEWTAGRTFLRKGVTVSLYWKPLKQKRIAEYMQVYIHTFILFLEINECLQNSCCQANHYLNKSVSSLHLTLINNALAFLKSAIVSNFPNCYWKTLINTSFSKRVHCRSW</sequence>
<proteinExistence type="predicted"/>
<organism evidence="1 2">
    <name type="scientific">Trichinella papuae</name>
    <dbReference type="NCBI Taxonomy" id="268474"/>
    <lineage>
        <taxon>Eukaryota</taxon>
        <taxon>Metazoa</taxon>
        <taxon>Ecdysozoa</taxon>
        <taxon>Nematoda</taxon>
        <taxon>Enoplea</taxon>
        <taxon>Dorylaimia</taxon>
        <taxon>Trichinellida</taxon>
        <taxon>Trichinellidae</taxon>
        <taxon>Trichinella</taxon>
    </lineage>
</organism>
<name>A0A0V1M682_9BILA</name>
<dbReference type="Proteomes" id="UP000054843">
    <property type="component" value="Unassembled WGS sequence"/>
</dbReference>
<evidence type="ECO:0000313" key="1">
    <source>
        <dbReference type="EMBL" id="KRZ66766.1"/>
    </source>
</evidence>
<dbReference type="EMBL" id="JYDO01000225">
    <property type="protein sequence ID" value="KRZ66766.1"/>
    <property type="molecule type" value="Genomic_DNA"/>
</dbReference>
<gene>
    <name evidence="1" type="ORF">T10_10664</name>
</gene>
<dbReference type="AlphaFoldDB" id="A0A0V1M682"/>
<evidence type="ECO:0000313" key="2">
    <source>
        <dbReference type="Proteomes" id="UP000054843"/>
    </source>
</evidence>
<accession>A0A0V1M682</accession>
<reference evidence="1 2" key="1">
    <citation type="submission" date="2015-01" db="EMBL/GenBank/DDBJ databases">
        <title>Evolution of Trichinella species and genotypes.</title>
        <authorList>
            <person name="Korhonen P.K."/>
            <person name="Edoardo P."/>
            <person name="Giuseppe L.R."/>
            <person name="Gasser R.B."/>
        </authorList>
    </citation>
    <scope>NUCLEOTIDE SEQUENCE [LARGE SCALE GENOMIC DNA]</scope>
    <source>
        <strain evidence="1">ISS1980</strain>
    </source>
</reference>
<keyword evidence="2" id="KW-1185">Reference proteome</keyword>
<comment type="caution">
    <text evidence="1">The sequence shown here is derived from an EMBL/GenBank/DDBJ whole genome shotgun (WGS) entry which is preliminary data.</text>
</comment>
<protein>
    <submittedName>
        <fullName evidence="1">Uncharacterized protein</fullName>
    </submittedName>
</protein>